<protein>
    <submittedName>
        <fullName evidence="2">Uncharacterized protein</fullName>
    </submittedName>
</protein>
<reference evidence="2" key="1">
    <citation type="submission" date="2013-04" db="EMBL/GenBank/DDBJ databases">
        <title>The Genome Sequence of Fonticula alba ATCC 38817.</title>
        <authorList>
            <consortium name="The Broad Institute Genomics Platform"/>
            <person name="Russ C."/>
            <person name="Cuomo C."/>
            <person name="Burger G."/>
            <person name="Gray M.W."/>
            <person name="Holland P.W.H."/>
            <person name="King N."/>
            <person name="Lang F.B.F."/>
            <person name="Roger A.J."/>
            <person name="Ruiz-Trillo I."/>
            <person name="Brown M."/>
            <person name="Walker B."/>
            <person name="Young S."/>
            <person name="Zeng Q."/>
            <person name="Gargeya S."/>
            <person name="Fitzgerald M."/>
            <person name="Haas B."/>
            <person name="Abouelleil A."/>
            <person name="Allen A.W."/>
            <person name="Alvarado L."/>
            <person name="Arachchi H.M."/>
            <person name="Berlin A.M."/>
            <person name="Chapman S.B."/>
            <person name="Gainer-Dewar J."/>
            <person name="Goldberg J."/>
            <person name="Griggs A."/>
            <person name="Gujja S."/>
            <person name="Hansen M."/>
            <person name="Howarth C."/>
            <person name="Imamovic A."/>
            <person name="Ireland A."/>
            <person name="Larimer J."/>
            <person name="McCowan C."/>
            <person name="Murphy C."/>
            <person name="Pearson M."/>
            <person name="Poon T.W."/>
            <person name="Priest M."/>
            <person name="Roberts A."/>
            <person name="Saif S."/>
            <person name="Shea T."/>
            <person name="Sisk P."/>
            <person name="Sykes S."/>
            <person name="Wortman J."/>
            <person name="Nusbaum C."/>
            <person name="Birren B."/>
        </authorList>
    </citation>
    <scope>NUCLEOTIDE SEQUENCE [LARGE SCALE GENOMIC DNA]</scope>
    <source>
        <strain evidence="2">ATCC 38817</strain>
    </source>
</reference>
<feature type="region of interest" description="Disordered" evidence="1">
    <location>
        <begin position="495"/>
        <end position="528"/>
    </location>
</feature>
<dbReference type="RefSeq" id="XP_009497531.1">
    <property type="nucleotide sequence ID" value="XM_009499256.1"/>
</dbReference>
<organism evidence="2">
    <name type="scientific">Fonticula alba</name>
    <name type="common">Slime mold</name>
    <dbReference type="NCBI Taxonomy" id="691883"/>
    <lineage>
        <taxon>Eukaryota</taxon>
        <taxon>Rotosphaerida</taxon>
        <taxon>Fonticulaceae</taxon>
        <taxon>Fonticula</taxon>
    </lineage>
</organism>
<evidence type="ECO:0000256" key="1">
    <source>
        <dbReference type="SAM" id="MobiDB-lite"/>
    </source>
</evidence>
<evidence type="ECO:0000313" key="2">
    <source>
        <dbReference type="EMBL" id="KCV67964.1"/>
    </source>
</evidence>
<dbReference type="EMBL" id="KB932211">
    <property type="protein sequence ID" value="KCV67964.1"/>
    <property type="molecule type" value="Genomic_DNA"/>
</dbReference>
<dbReference type="GeneID" id="20530147"/>
<keyword evidence="3" id="KW-1185">Reference proteome</keyword>
<accession>A0A058Z147</accession>
<gene>
    <name evidence="2" type="ORF">H696_05422</name>
</gene>
<proteinExistence type="predicted"/>
<feature type="region of interest" description="Disordered" evidence="1">
    <location>
        <begin position="373"/>
        <end position="392"/>
    </location>
</feature>
<dbReference type="Proteomes" id="UP000030693">
    <property type="component" value="Unassembled WGS sequence"/>
</dbReference>
<sequence>MSPGMPRGVEPAPLALCACMRTRVGPLACIVQGGRPARTRPRAGQWASGSLPSVRAWGPSVAGPRRRARPGCMPPHWQAGWGRASGLPGPLVCPPPLAAREACAHRGGRGAALFAGPSRAPWPGVPLVPAAMSASVRGRASALLAARSLMAAPRLAPTGRPGAGTAGPRPVCFVFPRTRPTHRDASAAWGSAPRPVPWRGDRGSGPSAGSDGRPGPAGSRRVGAVGAREPGPLPAGWLGPRRAASVGRCLGDCRVCPVAHGGLPAVLAPVEPHRGPCALRCAVAHRRLSLPPASPAGAWCVCREVSPLPGDPHPCLAMFHPPFDVGRPWPRPVARLAKALVLFGEPRQWRVCASRRARPRTCLASPPLRHGGTTGGQLLHVDGGQPRVRRGRTRSIPRCRGGRRHRACTCALPAAVCTAPRRVPVPSHPAPPLVSSWQPAARRAWGALAWWSPHAPAFLAPVLVLASVALRSPLLALLPWPYAGDRATRGPFRGCSPAGQGAGQLPRGELGPRGKMAGTRPRTGDGVGIPLARRQALTSGRPSTRVCVCVCVCACAPLLPSAGLDHRRPGAVLLAVSPLIGACCGL</sequence>
<feature type="region of interest" description="Disordered" evidence="1">
    <location>
        <begin position="183"/>
        <end position="229"/>
    </location>
</feature>
<evidence type="ECO:0000313" key="3">
    <source>
        <dbReference type="Proteomes" id="UP000030693"/>
    </source>
</evidence>
<name>A0A058Z147_FONAL</name>
<dbReference type="AlphaFoldDB" id="A0A058Z147"/>